<feature type="compositionally biased region" description="Low complexity" evidence="1">
    <location>
        <begin position="948"/>
        <end position="969"/>
    </location>
</feature>
<feature type="region of interest" description="Disordered" evidence="1">
    <location>
        <begin position="512"/>
        <end position="648"/>
    </location>
</feature>
<feature type="region of interest" description="Disordered" evidence="1">
    <location>
        <begin position="997"/>
        <end position="1020"/>
    </location>
</feature>
<evidence type="ECO:0008006" key="6">
    <source>
        <dbReference type="Google" id="ProtNLM"/>
    </source>
</evidence>
<feature type="chain" id="PRO_5042811943" description="Dystroglycan-type cadherin-like domain-containing protein" evidence="3">
    <location>
        <begin position="49"/>
        <end position="1032"/>
    </location>
</feature>
<keyword evidence="2" id="KW-0812">Transmembrane</keyword>
<dbReference type="EMBL" id="JAPDMQ010000012">
    <property type="protein sequence ID" value="KAK0540514.1"/>
    <property type="molecule type" value="Genomic_DNA"/>
</dbReference>
<feature type="compositionally biased region" description="Low complexity" evidence="1">
    <location>
        <begin position="1"/>
        <end position="11"/>
    </location>
</feature>
<feature type="region of interest" description="Disordered" evidence="1">
    <location>
        <begin position="1"/>
        <end position="25"/>
    </location>
</feature>
<feature type="region of interest" description="Disordered" evidence="1">
    <location>
        <begin position="671"/>
        <end position="742"/>
    </location>
</feature>
<protein>
    <recommendedName>
        <fullName evidence="6">Dystroglycan-type cadherin-like domain-containing protein</fullName>
    </recommendedName>
</protein>
<feature type="compositionally biased region" description="Polar residues" evidence="1">
    <location>
        <begin position="572"/>
        <end position="593"/>
    </location>
</feature>
<evidence type="ECO:0000256" key="2">
    <source>
        <dbReference type="SAM" id="Phobius"/>
    </source>
</evidence>
<feature type="compositionally biased region" description="Low complexity" evidence="1">
    <location>
        <begin position="805"/>
        <end position="827"/>
    </location>
</feature>
<keyword evidence="5" id="KW-1185">Reference proteome</keyword>
<evidence type="ECO:0000256" key="3">
    <source>
        <dbReference type="SAM" id="SignalP"/>
    </source>
</evidence>
<evidence type="ECO:0000313" key="4">
    <source>
        <dbReference type="EMBL" id="KAK0540514.1"/>
    </source>
</evidence>
<feature type="compositionally biased region" description="Low complexity" evidence="1">
    <location>
        <begin position="623"/>
        <end position="648"/>
    </location>
</feature>
<keyword evidence="2" id="KW-0472">Membrane</keyword>
<feature type="region of interest" description="Disordered" evidence="1">
    <location>
        <begin position="757"/>
        <end position="776"/>
    </location>
</feature>
<dbReference type="Proteomes" id="UP001176521">
    <property type="component" value="Unassembled WGS sequence"/>
</dbReference>
<feature type="region of interest" description="Disordered" evidence="1">
    <location>
        <begin position="880"/>
        <end position="982"/>
    </location>
</feature>
<feature type="compositionally biased region" description="Gly residues" evidence="1">
    <location>
        <begin position="713"/>
        <end position="725"/>
    </location>
</feature>
<feature type="compositionally biased region" description="Polar residues" evidence="1">
    <location>
        <begin position="690"/>
        <end position="703"/>
    </location>
</feature>
<feature type="compositionally biased region" description="Low complexity" evidence="1">
    <location>
        <begin position="905"/>
        <end position="926"/>
    </location>
</feature>
<dbReference type="AlphaFoldDB" id="A0AAN6JMT0"/>
<organism evidence="4 5">
    <name type="scientific">Tilletia horrida</name>
    <dbReference type="NCBI Taxonomy" id="155126"/>
    <lineage>
        <taxon>Eukaryota</taxon>
        <taxon>Fungi</taxon>
        <taxon>Dikarya</taxon>
        <taxon>Basidiomycota</taxon>
        <taxon>Ustilaginomycotina</taxon>
        <taxon>Exobasidiomycetes</taxon>
        <taxon>Tilletiales</taxon>
        <taxon>Tilletiaceae</taxon>
        <taxon>Tilletia</taxon>
    </lineage>
</organism>
<feature type="compositionally biased region" description="Gly residues" evidence="1">
    <location>
        <begin position="828"/>
        <end position="838"/>
    </location>
</feature>
<comment type="caution">
    <text evidence="4">The sequence shown here is derived from an EMBL/GenBank/DDBJ whole genome shotgun (WGS) entry which is preliminary data.</text>
</comment>
<feature type="transmembrane region" description="Helical" evidence="2">
    <location>
        <begin position="259"/>
        <end position="281"/>
    </location>
</feature>
<feature type="region of interest" description="Disordered" evidence="1">
    <location>
        <begin position="428"/>
        <end position="461"/>
    </location>
</feature>
<feature type="region of interest" description="Disordered" evidence="1">
    <location>
        <begin position="199"/>
        <end position="250"/>
    </location>
</feature>
<feature type="compositionally biased region" description="Low complexity" evidence="1">
    <location>
        <begin position="199"/>
        <end position="233"/>
    </location>
</feature>
<name>A0AAN6JMT0_9BASI</name>
<evidence type="ECO:0000256" key="1">
    <source>
        <dbReference type="SAM" id="MobiDB-lite"/>
    </source>
</evidence>
<reference evidence="4" key="1">
    <citation type="journal article" date="2023" name="PhytoFront">
        <title>Draft Genome Resources of Seven Strains of Tilletia horrida, Causal Agent of Kernel Smut of Rice.</title>
        <authorList>
            <person name="Khanal S."/>
            <person name="Antony Babu S."/>
            <person name="Zhou X.G."/>
        </authorList>
    </citation>
    <scope>NUCLEOTIDE SEQUENCE</scope>
    <source>
        <strain evidence="4">TX3</strain>
    </source>
</reference>
<feature type="compositionally biased region" description="Low complexity" evidence="1">
    <location>
        <begin position="525"/>
        <end position="537"/>
    </location>
</feature>
<feature type="signal peptide" evidence="3">
    <location>
        <begin position="1"/>
        <end position="48"/>
    </location>
</feature>
<sequence length="1032" mass="103136">MRQQAESASSSLRRRRRSRHPQSPQASAAPLLLLALVLAASAPSAVHGFQYAVLSSTSCQTLAYSISLESWEYKAASFLRTSLGDPEDPTRYTQVEIDNFFTRSQLQSPFVTKWNRPLPAGGDYTLYFALLDRKGNPIKQLGDSASLDTVTVTLTIPPCAGSSSPVQTSQTKSSAAATKSTPAASSSVATSTITVTSVLSTSPSPSSPLPVSSSFAGSANPSESPGPSSSSRPPLIPGAGSGTSDANATSSKSASISTAAMAGAVIGAIAATLFLLWLLALCRRRVLRSVNNNKAQRASYLGPAPRPLLTPSNQSARYYHTPSPGNSIMPPQSKTAAFFAFLTGRQRRRRSVILGIPAVSPSRSSFAPTMRQMSHNHISGGVSDPALFGPEHPRRSVGTITPILRRPEDGFMPVGTAEQVAARRLSRESAVRSGSVTGHHPVSRPGSASEHRFVSHTGAGLSPLDTSDPYAYHEAAATGNLVDTSDLLPPNEQELMQQIPMLPNLGSGTAAYPRPFLLGGQRPTSHSSSRSGQSKASAPATPAQPVASGSGGTGRPPSQTAHHGGGGGGGTNTRPGSACSALSQSYGAQQGQQPYIHPHKMNRPRNNDWATPYTPSLARQHTGGSQQQQQLLANSLAGGRSRSSSASSASGATALAYRLGGIGLGLSSANGSGSGSGTGTTGQTANAASPGSNVPPFSQSPYQSPTSARASGPAGGGSGGGGAAGAGASAGTTGTSPMSGLIPLQLAGSASSHLVSSAYPRDGSGPGPATAPEANSLSSSFYGSHFGGGFGGGPASGSGSGSGGQALAAPGRARAGSSASSSSNMAGMGSGAGAGGAGDTRVRTSMFGPTPIVPAMLGGGGSSGGNGGGFGGIFASMMGSGPNSHSSSPIENLAATPPNPSSAFASPLLTAISPPAPTATATTTATGPGGPTSFLPRSGASTPVRSNSTSPGPSTTTAASGSTTTTAGGVFAPRKRPSFSYSNDPVAYMQATAGFARPPSRANSISSVAGPAHAPPVDQSNPLFAALSALDN</sequence>
<feature type="compositionally biased region" description="Low complexity" evidence="1">
    <location>
        <begin position="166"/>
        <end position="183"/>
    </location>
</feature>
<gene>
    <name evidence="4" type="ORF">OC842_000449</name>
</gene>
<evidence type="ECO:0000313" key="5">
    <source>
        <dbReference type="Proteomes" id="UP001176521"/>
    </source>
</evidence>
<proteinExistence type="predicted"/>
<keyword evidence="3" id="KW-0732">Signal</keyword>
<feature type="compositionally biased region" description="Gly residues" evidence="1">
    <location>
        <begin position="793"/>
        <end position="804"/>
    </location>
</feature>
<feature type="region of interest" description="Disordered" evidence="1">
    <location>
        <begin position="158"/>
        <end position="183"/>
    </location>
</feature>
<accession>A0AAN6JMT0</accession>
<feature type="compositionally biased region" description="Low complexity" evidence="1">
    <location>
        <begin position="726"/>
        <end position="740"/>
    </location>
</feature>
<feature type="region of interest" description="Disordered" evidence="1">
    <location>
        <begin position="793"/>
        <end position="849"/>
    </location>
</feature>
<keyword evidence="2" id="KW-1133">Transmembrane helix</keyword>